<dbReference type="AlphaFoldDB" id="A0A1W0X553"/>
<keyword evidence="4 11" id="KW-0812">Transmembrane</keyword>
<keyword evidence="2" id="KW-0813">Transport</keyword>
<dbReference type="GO" id="GO:0005886">
    <property type="term" value="C:plasma membrane"/>
    <property type="evidence" value="ECO:0007669"/>
    <property type="project" value="UniProtKB-SubCell"/>
</dbReference>
<keyword evidence="5" id="KW-0851">Voltage-gated channel</keyword>
<evidence type="ECO:0000256" key="9">
    <source>
        <dbReference type="ARBA" id="ARBA00023303"/>
    </source>
</evidence>
<dbReference type="GO" id="GO:0034702">
    <property type="term" value="C:monoatomic ion channel complex"/>
    <property type="evidence" value="ECO:0007669"/>
    <property type="project" value="UniProtKB-KW"/>
</dbReference>
<dbReference type="EMBL" id="MTYJ01000017">
    <property type="protein sequence ID" value="OQV22442.1"/>
    <property type="molecule type" value="Genomic_DNA"/>
</dbReference>
<feature type="transmembrane region" description="Helical" evidence="11">
    <location>
        <begin position="154"/>
        <end position="176"/>
    </location>
</feature>
<dbReference type="InterPro" id="IPR027359">
    <property type="entry name" value="Volt_channel_dom_sf"/>
</dbReference>
<sequence>MEHLINIKTFARQPPEMVIFVPPKFPAPPSCSEMLKRSSGLAKEFRKSLTPHIYTACATQTTVLLVFFQGIFIFLLLLLDITIQDSFITLDCWNSSTRGGLISHQQALAWSSTTLDLRRPLQVTSTILITIFLLESLLRIAASGRRIIHHYWEMVDALIVLICFALNISALVNFTIGKQVAQFIILFRLWRTLELFSGTSFSSQPVDQYSSDRNNNSHLSASTTVMCDPSNYSAEQSVATLMLRIEELEQQITRLQEIPPCQRCVNHNWTTDDLLKLACMQLSRSDSRHREDCLRSAKSMEDLTLMAPESGYSSTHRKLPGGYPALIYRVSDRSQQRPQQSVVDVEAILLQLAGSGGVEDVRPSELSEIKRIAQIEFRPDAKLNDIPVTSL</sequence>
<dbReference type="PANTHER" id="PTHR46480">
    <property type="entry name" value="F20B24.22"/>
    <property type="match status" value="1"/>
</dbReference>
<evidence type="ECO:0000313" key="13">
    <source>
        <dbReference type="Proteomes" id="UP000192578"/>
    </source>
</evidence>
<accession>A0A1W0X553</accession>
<comment type="caution">
    <text evidence="12">The sequence shown here is derived from an EMBL/GenBank/DDBJ whole genome shotgun (WGS) entry which is preliminary data.</text>
</comment>
<gene>
    <name evidence="12" type="ORF">BV898_03613</name>
</gene>
<evidence type="ECO:0000256" key="1">
    <source>
        <dbReference type="ARBA" id="ARBA00004651"/>
    </source>
</evidence>
<evidence type="ECO:0000256" key="10">
    <source>
        <dbReference type="SAM" id="Coils"/>
    </source>
</evidence>
<protein>
    <recommendedName>
        <fullName evidence="14">Voltage-gated hydrogen channel 1</fullName>
    </recommendedName>
</protein>
<organism evidence="12 13">
    <name type="scientific">Hypsibius exemplaris</name>
    <name type="common">Freshwater tardigrade</name>
    <dbReference type="NCBI Taxonomy" id="2072580"/>
    <lineage>
        <taxon>Eukaryota</taxon>
        <taxon>Metazoa</taxon>
        <taxon>Ecdysozoa</taxon>
        <taxon>Tardigrada</taxon>
        <taxon>Eutardigrada</taxon>
        <taxon>Parachela</taxon>
        <taxon>Hypsibioidea</taxon>
        <taxon>Hypsibiidae</taxon>
        <taxon>Hypsibius</taxon>
    </lineage>
</organism>
<feature type="coiled-coil region" evidence="10">
    <location>
        <begin position="231"/>
        <end position="258"/>
    </location>
</feature>
<dbReference type="PANTHER" id="PTHR46480:SF1">
    <property type="entry name" value="VOLTAGE-GATED HYDROGEN CHANNEL 1"/>
    <property type="match status" value="1"/>
</dbReference>
<evidence type="ECO:0000256" key="11">
    <source>
        <dbReference type="SAM" id="Phobius"/>
    </source>
</evidence>
<keyword evidence="7" id="KW-0406">Ion transport</keyword>
<evidence type="ECO:0000256" key="5">
    <source>
        <dbReference type="ARBA" id="ARBA00022882"/>
    </source>
</evidence>
<name>A0A1W0X553_HYPEX</name>
<dbReference type="InterPro" id="IPR031846">
    <property type="entry name" value="Hvcn1"/>
</dbReference>
<evidence type="ECO:0000256" key="7">
    <source>
        <dbReference type="ARBA" id="ARBA00023065"/>
    </source>
</evidence>
<comment type="subcellular location">
    <subcellularLocation>
        <location evidence="1">Cell membrane</location>
        <topology evidence="1">Multi-pass membrane protein</topology>
    </subcellularLocation>
</comment>
<feature type="transmembrane region" description="Helical" evidence="11">
    <location>
        <begin position="121"/>
        <end position="142"/>
    </location>
</feature>
<keyword evidence="9" id="KW-0407">Ion channel</keyword>
<feature type="transmembrane region" description="Helical" evidence="11">
    <location>
        <begin position="53"/>
        <end position="79"/>
    </location>
</feature>
<keyword evidence="10" id="KW-0175">Coiled coil</keyword>
<keyword evidence="3" id="KW-1003">Cell membrane</keyword>
<dbReference type="OrthoDB" id="427456at2759"/>
<evidence type="ECO:0000256" key="6">
    <source>
        <dbReference type="ARBA" id="ARBA00022989"/>
    </source>
</evidence>
<proteinExistence type="predicted"/>
<evidence type="ECO:0000256" key="2">
    <source>
        <dbReference type="ARBA" id="ARBA00022448"/>
    </source>
</evidence>
<evidence type="ECO:0000256" key="8">
    <source>
        <dbReference type="ARBA" id="ARBA00023136"/>
    </source>
</evidence>
<keyword evidence="6 11" id="KW-1133">Transmembrane helix</keyword>
<evidence type="ECO:0000256" key="3">
    <source>
        <dbReference type="ARBA" id="ARBA00022475"/>
    </source>
</evidence>
<dbReference type="GO" id="GO:0030171">
    <property type="term" value="F:voltage-gated proton channel activity"/>
    <property type="evidence" value="ECO:0007669"/>
    <property type="project" value="InterPro"/>
</dbReference>
<evidence type="ECO:0000313" key="12">
    <source>
        <dbReference type="EMBL" id="OQV22442.1"/>
    </source>
</evidence>
<evidence type="ECO:0008006" key="14">
    <source>
        <dbReference type="Google" id="ProtNLM"/>
    </source>
</evidence>
<keyword evidence="13" id="KW-1185">Reference proteome</keyword>
<keyword evidence="8 11" id="KW-0472">Membrane</keyword>
<dbReference type="Gene3D" id="1.20.120.350">
    <property type="entry name" value="Voltage-gated potassium channels. Chain C"/>
    <property type="match status" value="1"/>
</dbReference>
<reference evidence="13" key="1">
    <citation type="submission" date="2017-01" db="EMBL/GenBank/DDBJ databases">
        <title>Comparative genomics of anhydrobiosis in the tardigrade Hypsibius dujardini.</title>
        <authorList>
            <person name="Yoshida Y."/>
            <person name="Koutsovoulos G."/>
            <person name="Laetsch D."/>
            <person name="Stevens L."/>
            <person name="Kumar S."/>
            <person name="Horikawa D."/>
            <person name="Ishino K."/>
            <person name="Komine S."/>
            <person name="Tomita M."/>
            <person name="Blaxter M."/>
            <person name="Arakawa K."/>
        </authorList>
    </citation>
    <scope>NUCLEOTIDE SEQUENCE [LARGE SCALE GENOMIC DNA]</scope>
    <source>
        <strain evidence="13">Z151</strain>
    </source>
</reference>
<dbReference type="Proteomes" id="UP000192578">
    <property type="component" value="Unassembled WGS sequence"/>
</dbReference>
<evidence type="ECO:0000256" key="4">
    <source>
        <dbReference type="ARBA" id="ARBA00022692"/>
    </source>
</evidence>